<keyword evidence="2" id="KW-1185">Reference proteome</keyword>
<gene>
    <name evidence="1" type="ORF">EHSB41UT_04277</name>
</gene>
<dbReference type="Proteomes" id="UP000196573">
    <property type="component" value="Unassembled WGS sequence"/>
</dbReference>
<protein>
    <submittedName>
        <fullName evidence="1">Uncharacterized protein</fullName>
    </submittedName>
</protein>
<evidence type="ECO:0000313" key="2">
    <source>
        <dbReference type="Proteomes" id="UP000196573"/>
    </source>
</evidence>
<dbReference type="RefSeq" id="WP_087112899.1">
    <property type="nucleotide sequence ID" value="NZ_CBCSCN010000005.1"/>
</dbReference>
<proteinExistence type="predicted"/>
<reference evidence="1 2" key="1">
    <citation type="submission" date="2017-03" db="EMBL/GenBank/DDBJ databases">
        <authorList>
            <person name="Afonso C.L."/>
            <person name="Miller P.J."/>
            <person name="Scott M.A."/>
            <person name="Spackman E."/>
            <person name="Goraichik I."/>
            <person name="Dimitrov K.M."/>
            <person name="Suarez D.L."/>
            <person name="Swayne D.E."/>
        </authorList>
    </citation>
    <scope>NUCLEOTIDE SEQUENCE [LARGE SCALE GENOMIC DNA]</scope>
    <source>
        <strain evidence="1">SB41UT1</strain>
    </source>
</reference>
<accession>A0A1X7AQ95</accession>
<name>A0A1X7AQ95_9GAMM</name>
<dbReference type="EMBL" id="FWPT01000012">
    <property type="protein sequence ID" value="SMA50466.1"/>
    <property type="molecule type" value="Genomic_DNA"/>
</dbReference>
<evidence type="ECO:0000313" key="1">
    <source>
        <dbReference type="EMBL" id="SMA50466.1"/>
    </source>
</evidence>
<organism evidence="1 2">
    <name type="scientific">Parendozoicomonas haliclonae</name>
    <dbReference type="NCBI Taxonomy" id="1960125"/>
    <lineage>
        <taxon>Bacteria</taxon>
        <taxon>Pseudomonadati</taxon>
        <taxon>Pseudomonadota</taxon>
        <taxon>Gammaproteobacteria</taxon>
        <taxon>Oceanospirillales</taxon>
        <taxon>Endozoicomonadaceae</taxon>
        <taxon>Parendozoicomonas</taxon>
    </lineage>
</organism>
<dbReference type="AlphaFoldDB" id="A0A1X7AQ95"/>
<sequence>MHLLTIWRGLLAGLLLALFLGISLGIGSVQAEDFLFPANEPDTGSLLQPSKATPWEEPEAVRRWYATSPAGTFVVSGNRVLLFENVQLPQELAEMASGLLTGALWKEGYLLSHELFLSMLWPSLPKPVQQMFRGVSQGWLLWTLMHSLVQVGSPLAVLVRDYYRYWNASHFQGTMPVAVNDAELSFRVFVQADFPDAIEEPAGFIIDKVPAMSALPTLVRRHDHLNPWNRLLDEMSRSDISRLRLSGDRDGVITVRFQDAGLGGAEQRLVAAVNQEYNPSPWLLEKIRNREDRKDIHLYTSLLSQDVLELMVRMLECRRLSREQPELEGQCKWGRMVKDEGGLEFLSDHSVAPSQIWERRDYPGGRALSLTGCAFSTQPLCWENTLVMGDGSKIYPWPSLSLYSRFSSFKERNDWVLLGHEPQIWFTGSFFQLRVPELFTRFLLSAFSAGGQIAVNRMVTSLHHKLWGNGFVPGKPKPLPESVEAPNQKEHAMQDGYDCLECNTPQCRYTLCHSCKFRFDKGPMVDLGCSRSRDERHQVCTSCFKNLISITKVKPCDQCDAYHMHMIRESNYHIDPDEDQQMVKSAPRCPVCRVLFDSRRGNIVDNLRGECGALWMKLKWLFSDSLGVDSPPQTTP</sequence>
<dbReference type="OrthoDB" id="108476at2"/>